<accession>A0ABT7GSI7</accession>
<dbReference type="EMBL" id="JASITI010000011">
    <property type="protein sequence ID" value="MDK9496291.1"/>
    <property type="molecule type" value="Genomic_DNA"/>
</dbReference>
<keyword evidence="2" id="KW-0812">Transmembrane</keyword>
<keyword evidence="2" id="KW-1133">Transmembrane helix</keyword>
<dbReference type="RefSeq" id="WP_285341833.1">
    <property type="nucleotide sequence ID" value="NZ_JASITI010000011.1"/>
</dbReference>
<evidence type="ECO:0008006" key="5">
    <source>
        <dbReference type="Google" id="ProtNLM"/>
    </source>
</evidence>
<dbReference type="Proteomes" id="UP001223390">
    <property type="component" value="Unassembled WGS sequence"/>
</dbReference>
<gene>
    <name evidence="3" type="ORF">QEZ40_000740</name>
</gene>
<reference evidence="3 4" key="1">
    <citation type="submission" date="2023-05" db="EMBL/GenBank/DDBJ databases">
        <title>Sequencing and Assembly of Streptomyces sp. NP73.</title>
        <authorList>
            <person name="Konwar A.N."/>
            <person name="Saikia K."/>
            <person name="Thakur D."/>
        </authorList>
    </citation>
    <scope>NUCLEOTIDE SEQUENCE [LARGE SCALE GENOMIC DNA]</scope>
    <source>
        <strain evidence="3 4">NP73</strain>
    </source>
</reference>
<feature type="transmembrane region" description="Helical" evidence="2">
    <location>
        <begin position="37"/>
        <end position="57"/>
    </location>
</feature>
<evidence type="ECO:0000313" key="4">
    <source>
        <dbReference type="Proteomes" id="UP001223390"/>
    </source>
</evidence>
<feature type="region of interest" description="Disordered" evidence="1">
    <location>
        <begin position="1"/>
        <end position="31"/>
    </location>
</feature>
<evidence type="ECO:0000256" key="1">
    <source>
        <dbReference type="SAM" id="MobiDB-lite"/>
    </source>
</evidence>
<sequence length="228" mass="24058">MISEPELDGNWAGASPAELAGPPARPGGREARGRAPWLWALGGALLASAVWAGVLVVQERDAAAGPPLAYRHSEQLCGEVPLKAVGAAMGGLGVGMPSHGEGPALDWSHCFSIGGKEGSPLTYDAQVMVELHKKTDPEAEFGAGPDLNEHLRTPSVVPEQVPGLGERAVFSGQEAGPRLQVLDGGAVFTIRIMWWSGQDGKEPDVDETALKAAMVEDMRALMDRLRRK</sequence>
<evidence type="ECO:0000313" key="3">
    <source>
        <dbReference type="EMBL" id="MDK9496291.1"/>
    </source>
</evidence>
<evidence type="ECO:0000256" key="2">
    <source>
        <dbReference type="SAM" id="Phobius"/>
    </source>
</evidence>
<name>A0ABT7GSI7_9ACTN</name>
<protein>
    <recommendedName>
        <fullName evidence="5">Basic proline-rich protein</fullName>
    </recommendedName>
</protein>
<proteinExistence type="predicted"/>
<keyword evidence="4" id="KW-1185">Reference proteome</keyword>
<comment type="caution">
    <text evidence="3">The sequence shown here is derived from an EMBL/GenBank/DDBJ whole genome shotgun (WGS) entry which is preliminary data.</text>
</comment>
<keyword evidence="2" id="KW-0472">Membrane</keyword>
<organism evidence="3 4">
    <name type="scientific">Streptomyces katrae</name>
    <dbReference type="NCBI Taxonomy" id="68223"/>
    <lineage>
        <taxon>Bacteria</taxon>
        <taxon>Bacillati</taxon>
        <taxon>Actinomycetota</taxon>
        <taxon>Actinomycetes</taxon>
        <taxon>Kitasatosporales</taxon>
        <taxon>Streptomycetaceae</taxon>
        <taxon>Streptomyces</taxon>
    </lineage>
</organism>